<proteinExistence type="predicted"/>
<protein>
    <recommendedName>
        <fullName evidence="2">Type 1 fimbrial protein</fullName>
    </recommendedName>
</protein>
<accession>A0A068RAI7</accession>
<reference evidence="1" key="2">
    <citation type="journal article" date="2014" name="Genome Biol. Evol.">
        <title>Settling down: the genome of Serratia symbiotica from the aphid Cinara tujafilina zooms in on the process of accommodation to a cooperative intracellular life.</title>
        <authorList>
            <person name="Manzano-Marin A."/>
            <person name="Latorre A."/>
        </authorList>
    </citation>
    <scope>NUCLEOTIDE SEQUENCE</scope>
    <source>
        <strain evidence="1">SCt-VLC</strain>
    </source>
</reference>
<evidence type="ECO:0008006" key="2">
    <source>
        <dbReference type="Google" id="ProtNLM"/>
    </source>
</evidence>
<evidence type="ECO:0000313" key="1">
    <source>
        <dbReference type="EMBL" id="CDG47713.1"/>
    </source>
</evidence>
<reference evidence="1" key="1">
    <citation type="submission" date="2013-06" db="EMBL/GenBank/DDBJ databases">
        <authorList>
            <person name="Mazano-Marin A."/>
        </authorList>
    </citation>
    <scope>NUCLEOTIDE SEQUENCE</scope>
    <source>
        <strain evidence="1">SCt-VLC</strain>
    </source>
</reference>
<dbReference type="EMBL" id="FR904232">
    <property type="protein sequence ID" value="CDG47713.1"/>
    <property type="molecule type" value="Genomic_DNA"/>
</dbReference>
<name>A0A068RAI7_9GAMM</name>
<gene>
    <name evidence="1" type="primary">ymdA</name>
    <name evidence="1" type="ORF">SCTVLC_0971</name>
</gene>
<organism evidence="1">
    <name type="scientific">Serratia symbiotica SCt-VLC</name>
    <dbReference type="NCBI Taxonomy" id="1347341"/>
    <lineage>
        <taxon>Bacteria</taxon>
        <taxon>Pseudomonadati</taxon>
        <taxon>Pseudomonadota</taxon>
        <taxon>Gammaproteobacteria</taxon>
        <taxon>Enterobacterales</taxon>
        <taxon>Yersiniaceae</taxon>
        <taxon>Serratia</taxon>
        <taxon>Serratia symbiotica</taxon>
    </lineage>
</organism>
<sequence>MAINIFQLLVIVGMLFSWTAVSQAGVIGGVIRFVGSIVESPCTVNIADSKANTQCYRNGKHYQAQQTLKNFGATRNELPLNLGTTETKWLDKKKKLAVMSNAGHLR</sequence>
<dbReference type="AlphaFoldDB" id="A0A068RAI7"/>